<feature type="region of interest" description="Disordered" evidence="3">
    <location>
        <begin position="48"/>
        <end position="86"/>
    </location>
</feature>
<evidence type="ECO:0000259" key="4">
    <source>
        <dbReference type="PROSITE" id="PS51836"/>
    </source>
</evidence>
<dbReference type="InterPro" id="IPR028086">
    <property type="entry name" value="FNIP_C_dom"/>
</dbReference>
<dbReference type="PROSITE" id="PS51836">
    <property type="entry name" value="DENN_FNIP12"/>
    <property type="match status" value="1"/>
</dbReference>
<keyword evidence="2" id="KW-0963">Cytoplasm</keyword>
<evidence type="ECO:0000313" key="5">
    <source>
        <dbReference type="EMBL" id="KAF2894253.1"/>
    </source>
</evidence>
<dbReference type="PANTHER" id="PTHR21634">
    <property type="entry name" value="RE13835P"/>
    <property type="match status" value="1"/>
</dbReference>
<comment type="caution">
    <text evidence="5">The sequence shown here is derived from an EMBL/GenBank/DDBJ whole genome shotgun (WGS) entry which is preliminary data.</text>
</comment>
<feature type="region of interest" description="Disordered" evidence="3">
    <location>
        <begin position="1001"/>
        <end position="1037"/>
    </location>
</feature>
<feature type="compositionally biased region" description="Basic and acidic residues" evidence="3">
    <location>
        <begin position="1006"/>
        <end position="1017"/>
    </location>
</feature>
<evidence type="ECO:0000313" key="6">
    <source>
        <dbReference type="Proteomes" id="UP000801492"/>
    </source>
</evidence>
<dbReference type="PANTHER" id="PTHR21634:SF9">
    <property type="entry name" value="RE13835P"/>
    <property type="match status" value="1"/>
</dbReference>
<dbReference type="InterPro" id="IPR037545">
    <property type="entry name" value="DENN_FNIP1/2"/>
</dbReference>
<dbReference type="InterPro" id="IPR028085">
    <property type="entry name" value="FNIP_mid_dom"/>
</dbReference>
<proteinExistence type="predicted"/>
<gene>
    <name evidence="5" type="ORF">ILUMI_11914</name>
</gene>
<dbReference type="OrthoDB" id="10051712at2759"/>
<organism evidence="5 6">
    <name type="scientific">Ignelater luminosus</name>
    <name type="common">Cucubano</name>
    <name type="synonym">Pyrophorus luminosus</name>
    <dbReference type="NCBI Taxonomy" id="2038154"/>
    <lineage>
        <taxon>Eukaryota</taxon>
        <taxon>Metazoa</taxon>
        <taxon>Ecdysozoa</taxon>
        <taxon>Arthropoda</taxon>
        <taxon>Hexapoda</taxon>
        <taxon>Insecta</taxon>
        <taxon>Pterygota</taxon>
        <taxon>Neoptera</taxon>
        <taxon>Endopterygota</taxon>
        <taxon>Coleoptera</taxon>
        <taxon>Polyphaga</taxon>
        <taxon>Elateriformia</taxon>
        <taxon>Elateroidea</taxon>
        <taxon>Elateridae</taxon>
        <taxon>Agrypninae</taxon>
        <taxon>Pyrophorini</taxon>
        <taxon>Ignelater</taxon>
    </lineage>
</organism>
<feature type="compositionally biased region" description="Basic and acidic residues" evidence="3">
    <location>
        <begin position="1025"/>
        <end position="1037"/>
    </location>
</feature>
<dbReference type="Proteomes" id="UP000801492">
    <property type="component" value="Unassembled WGS sequence"/>
</dbReference>
<feature type="non-terminal residue" evidence="5">
    <location>
        <position position="1"/>
    </location>
</feature>
<dbReference type="EMBL" id="VTPC01007183">
    <property type="protein sequence ID" value="KAF2894253.1"/>
    <property type="molecule type" value="Genomic_DNA"/>
</dbReference>
<keyword evidence="6" id="KW-1185">Reference proteome</keyword>
<sequence length="1406" mass="157236">YIKPCPDIGQLGEMVFGSVAMSYRGTSLKIHSLASPRRLMCSQIFPSPRHPSRGCSSAPSQSYARSSVTSSQSLEQSIRLDDSGASSANSISDRLSVHSTGSDTLLVCRGSSSIPLDVPAANSSVLIGSNNLTPSVIGDSGFSGEQSYNSIGSGPQSLPLSCTLNEGEQSFSCGSLYKRWLRSASTSLDHSSSSLTGSASADECLIKPHSRSSKLGLAIIIELPHGQEQLLEQFIMEHAALVESMVWRTRQGAEIAYIRHNSFVSLMYEVATGTMQWLVDLLSGPQLATHMWISIAPVCDKFNSIINSDNIKNNNEKCSNFSYSNSSYTSGNQSDAYRTMSLNDLEEKCSDSEKIFTNSSSSVSLNNSLRSDVTSSYDSSDTLDKSNDFTFLNLTKFLKNEWACVSSKNSYSCSDKNIMAEKCVTELCELLECIDVKHTNFFISTLVTAVLTYHLGWVTTVLPPSSSDKEKVSKLHNPCNPLWGQLTDLYGAIGHPTKVAHTIITGTNKAELISKLLNSLTYFIRCSDTERKCVTRLDMKEENRKVDIICQQKSCIPKENFKKYEDHLREMDVCNSEFLFKKCDKKTSGENKKDSVENIEMHSLSNVQNKLEKKELIKTSDLNLLKENKVESKTKMLGLSKTHSCLSGLNDLTEKDDNAFAKRLYPNLEHLNLNEDAAINEVKLETTTDNNNKEILVPDESDSSYNNSSSNHILLNKVKSLGIQAVESFSPQNTKEFELSNTVINEKVRRLCRVPASAVLYHMESNKEQQQLIDIEEASKQIMKVFAPKKINMEKQMKSADSSFHLSNLSKAVQASIANTDAKESDKQETEHKNVIFVLGDDEELVGLKKDNKNDLQIYLNSNRNQTNLIPSDSQKLLEKNNSCGVLPSSSESTPTNEELKKSETFSDNYELQKQRQNKPIRPTFLNLGLNKSKSTFFNVSSSNSSEMLEKQDDFFKDSKFKDSDFFKCEDSSNIKPSTSCTSLDVCKKVVTNHSTVITLESELDPNEKDIQPKELNRSQSVPPENKKSNTETTKEEVKSKFRYSGVKFNFQQYPQIVTNYMRSKNLELSQLPFVEKAMKLNTLSDYPSFEFLKCDTQLEEVETLQTPSNASELEFTSDLATDNYEMQHAKEKIERKPKTFTRTHLPNTVIKEADVNDDCISLLKKTSVSEHPLKISDKSNNAMFEQEESNSSEDDCIADSKPQPSKMQIIELPMPKSQPIPLETMPINYTSSLMRGIGERYISDMVLQGTSAPKSEWESALRRDLSLATRHPLLDQPVDEAVAIVANTDTWEVQLLSSHTYVVDRGSSGVRVGMSQLVANMLETLLHMWKLHTPPEYCVMHIEQRLQEFCTLSKSLSELLLATEFCSMDLLTSVLQLEVNDVPLLMAVASTHSPQVTQKYGLSFQ</sequence>
<reference evidence="5" key="1">
    <citation type="submission" date="2019-08" db="EMBL/GenBank/DDBJ databases">
        <title>The genome of the North American firefly Photinus pyralis.</title>
        <authorList>
            <consortium name="Photinus pyralis genome working group"/>
            <person name="Fallon T.R."/>
            <person name="Sander Lower S.E."/>
            <person name="Weng J.-K."/>
        </authorList>
    </citation>
    <scope>NUCLEOTIDE SEQUENCE</scope>
    <source>
        <strain evidence="5">TRF0915ILg1</strain>
        <tissue evidence="5">Whole body</tissue>
    </source>
</reference>
<protein>
    <recommendedName>
        <fullName evidence="4">UDENN FNIP1/2-type domain-containing protein</fullName>
    </recommendedName>
</protein>
<accession>A0A8K0GDG6</accession>
<dbReference type="GO" id="GO:0051087">
    <property type="term" value="F:protein-folding chaperone binding"/>
    <property type="evidence" value="ECO:0007669"/>
    <property type="project" value="TreeGrafter"/>
</dbReference>
<evidence type="ECO:0000256" key="3">
    <source>
        <dbReference type="SAM" id="MobiDB-lite"/>
    </source>
</evidence>
<feature type="region of interest" description="Disordered" evidence="3">
    <location>
        <begin position="884"/>
        <end position="904"/>
    </location>
</feature>
<dbReference type="Pfam" id="PF14637">
    <property type="entry name" value="FNIP_M"/>
    <property type="match status" value="2"/>
</dbReference>
<feature type="domain" description="UDENN FNIP1/2-type" evidence="4">
    <location>
        <begin position="1"/>
        <end position="1393"/>
    </location>
</feature>
<dbReference type="Pfam" id="PF14636">
    <property type="entry name" value="FNIP_N"/>
    <property type="match status" value="1"/>
</dbReference>
<evidence type="ECO:0000256" key="1">
    <source>
        <dbReference type="ARBA" id="ARBA00004496"/>
    </source>
</evidence>
<feature type="compositionally biased region" description="Low complexity" evidence="3">
    <location>
        <begin position="888"/>
        <end position="897"/>
    </location>
</feature>
<dbReference type="GO" id="GO:0005737">
    <property type="term" value="C:cytoplasm"/>
    <property type="evidence" value="ECO:0007669"/>
    <property type="project" value="UniProtKB-SubCell"/>
</dbReference>
<evidence type="ECO:0000256" key="2">
    <source>
        <dbReference type="ARBA" id="ARBA00022490"/>
    </source>
</evidence>
<dbReference type="GO" id="GO:0042030">
    <property type="term" value="F:ATPase inhibitor activity"/>
    <property type="evidence" value="ECO:0007669"/>
    <property type="project" value="TreeGrafter"/>
</dbReference>
<feature type="compositionally biased region" description="Low complexity" evidence="3">
    <location>
        <begin position="56"/>
        <end position="77"/>
    </location>
</feature>
<comment type="subcellular location">
    <subcellularLocation>
        <location evidence="1">Cytoplasm</location>
    </subcellularLocation>
</comment>
<dbReference type="InterPro" id="IPR028084">
    <property type="entry name" value="FNIP_N_dom"/>
</dbReference>
<dbReference type="Pfam" id="PF14638">
    <property type="entry name" value="FNIP_C"/>
    <property type="match status" value="1"/>
</dbReference>
<name>A0A8K0GDG6_IGNLU</name>